<dbReference type="Gene3D" id="3.40.50.200">
    <property type="entry name" value="Peptidase S8/S53 domain"/>
    <property type="match status" value="1"/>
</dbReference>
<dbReference type="GO" id="GO:0004252">
    <property type="term" value="F:serine-type endopeptidase activity"/>
    <property type="evidence" value="ECO:0007669"/>
    <property type="project" value="UniProtKB-UniRule"/>
</dbReference>
<reference evidence="7 8" key="1">
    <citation type="submission" date="2016-10" db="EMBL/GenBank/DDBJ databases">
        <title>Paenibacillus species isolates.</title>
        <authorList>
            <person name="Beno S.M."/>
        </authorList>
    </citation>
    <scope>NUCLEOTIDE SEQUENCE [LARGE SCALE GENOMIC DNA]</scope>
    <source>
        <strain evidence="7 8">FSL H7-0918</strain>
    </source>
</reference>
<feature type="active site" description="Charge relay system" evidence="5">
    <location>
        <position position="50"/>
    </location>
</feature>
<accession>A0AB36JLT0</accession>
<name>A0AB36JLT0_9BACL</name>
<gene>
    <name evidence="7" type="ORF">BSK47_06130</name>
</gene>
<evidence type="ECO:0000256" key="2">
    <source>
        <dbReference type="ARBA" id="ARBA00022670"/>
    </source>
</evidence>
<dbReference type="InterPro" id="IPR036852">
    <property type="entry name" value="Peptidase_S8/S53_dom_sf"/>
</dbReference>
<dbReference type="EMBL" id="MPTO01000005">
    <property type="protein sequence ID" value="OME22488.1"/>
    <property type="molecule type" value="Genomic_DNA"/>
</dbReference>
<protein>
    <recommendedName>
        <fullName evidence="6">Peptidase S8/S53 domain-containing protein</fullName>
    </recommendedName>
</protein>
<organism evidence="7 8">
    <name type="scientific">Paenibacillus odorifer</name>
    <dbReference type="NCBI Taxonomy" id="189426"/>
    <lineage>
        <taxon>Bacteria</taxon>
        <taxon>Bacillati</taxon>
        <taxon>Bacillota</taxon>
        <taxon>Bacilli</taxon>
        <taxon>Bacillales</taxon>
        <taxon>Paenibacillaceae</taxon>
        <taxon>Paenibacillus</taxon>
    </lineage>
</organism>
<dbReference type="InterPro" id="IPR000209">
    <property type="entry name" value="Peptidase_S8/S53_dom"/>
</dbReference>
<feature type="active site" description="Charge relay system" evidence="5">
    <location>
        <position position="13"/>
    </location>
</feature>
<feature type="domain" description="Peptidase S8/S53" evidence="6">
    <location>
        <begin position="6"/>
        <end position="154"/>
    </location>
</feature>
<evidence type="ECO:0000313" key="8">
    <source>
        <dbReference type="Proteomes" id="UP000187323"/>
    </source>
</evidence>
<evidence type="ECO:0000256" key="5">
    <source>
        <dbReference type="PROSITE-ProRule" id="PRU01240"/>
    </source>
</evidence>
<keyword evidence="3 5" id="KW-0378">Hydrolase</keyword>
<dbReference type="AlphaFoldDB" id="A0AB36JLT0"/>
<dbReference type="SUPFAM" id="SSF52743">
    <property type="entry name" value="Subtilisin-like"/>
    <property type="match status" value="1"/>
</dbReference>
<evidence type="ECO:0000256" key="1">
    <source>
        <dbReference type="ARBA" id="ARBA00011073"/>
    </source>
</evidence>
<evidence type="ECO:0000256" key="4">
    <source>
        <dbReference type="ARBA" id="ARBA00022825"/>
    </source>
</evidence>
<dbReference type="PROSITE" id="PS51892">
    <property type="entry name" value="SUBTILASE"/>
    <property type="match status" value="1"/>
</dbReference>
<dbReference type="PANTHER" id="PTHR43806:SF11">
    <property type="entry name" value="CEREVISIN-RELATED"/>
    <property type="match status" value="1"/>
</dbReference>
<evidence type="ECO:0000259" key="6">
    <source>
        <dbReference type="Pfam" id="PF00082"/>
    </source>
</evidence>
<dbReference type="PANTHER" id="PTHR43806">
    <property type="entry name" value="PEPTIDASE S8"/>
    <property type="match status" value="1"/>
</dbReference>
<keyword evidence="4 5" id="KW-0720">Serine protease</keyword>
<dbReference type="Pfam" id="PF00082">
    <property type="entry name" value="Peptidase_S8"/>
    <property type="match status" value="1"/>
</dbReference>
<evidence type="ECO:0000313" key="7">
    <source>
        <dbReference type="EMBL" id="OME22488.1"/>
    </source>
</evidence>
<evidence type="ECO:0000256" key="3">
    <source>
        <dbReference type="ARBA" id="ARBA00022801"/>
    </source>
</evidence>
<comment type="caution">
    <text evidence="7">The sequence shown here is derived from an EMBL/GenBank/DDBJ whole genome shotgun (WGS) entry which is preliminary data.</text>
</comment>
<feature type="active site" description="Charge relay system" evidence="5">
    <location>
        <position position="193"/>
    </location>
</feature>
<keyword evidence="2 5" id="KW-0645">Protease</keyword>
<proteinExistence type="inferred from homology"/>
<comment type="similarity">
    <text evidence="1 5">Belongs to the peptidase S8 family.</text>
</comment>
<dbReference type="InterPro" id="IPR050131">
    <property type="entry name" value="Peptidase_S8_subtilisin-like"/>
</dbReference>
<dbReference type="Proteomes" id="UP000187323">
    <property type="component" value="Unassembled WGS sequence"/>
</dbReference>
<dbReference type="GO" id="GO:0006508">
    <property type="term" value="P:proteolysis"/>
    <property type="evidence" value="ECO:0007669"/>
    <property type="project" value="UniProtKB-KW"/>
</dbReference>
<sequence>MNIEAKVKIAVIDDGINEYLLGEPVVQQLIFNEDFTIDAYTIDSPERITHGTICAGIIKHYYPEIYMYSLKILSDTLRGNIQKLYSALEWCIQNDIQVVNISLGSHCSADLLETQRVINKVAGQGLVIVSAASNHDYITYPASFSNVIGVKREVSNTLHEGEFYLNDDIIDGIEFTAFARHHLNGKECSNSNSFAAPMITAKVCELIGKSHLTNLQQIKLMLSKMANNYRDDKHLSIYYADPDWISDILVCYVNGKCKLDNRNLCVNIHGEIVVPAESAYDAVDAALLAYKENIETLVVISRDLYPDAYVELQWIASKYNKNVVFIDNYQGKDMNEIVNNQCTNIKLWHSLFKIHNIYTLNSTPLLIEEPMVSIYIPADTDFEVILWLKGQFKNNNYNSYFASNHPIGVLYGIDYVPETNSAQTSSYFSLILNKKSYDIAIYVLYGYDISDKIETDIEIDIDIEPLNGYFQATFAVNGLCKERIINIKQIDETFIGELYNSIVYLLS</sequence>